<organism evidence="2">
    <name type="scientific">Culex pipiens</name>
    <name type="common">House mosquito</name>
    <dbReference type="NCBI Taxonomy" id="7175"/>
    <lineage>
        <taxon>Eukaryota</taxon>
        <taxon>Metazoa</taxon>
        <taxon>Ecdysozoa</taxon>
        <taxon>Arthropoda</taxon>
        <taxon>Hexapoda</taxon>
        <taxon>Insecta</taxon>
        <taxon>Pterygota</taxon>
        <taxon>Neoptera</taxon>
        <taxon>Endopterygota</taxon>
        <taxon>Diptera</taxon>
        <taxon>Nematocera</taxon>
        <taxon>Culicoidea</taxon>
        <taxon>Culicidae</taxon>
        <taxon>Culicinae</taxon>
        <taxon>Culicini</taxon>
        <taxon>Culex</taxon>
        <taxon>Culex</taxon>
    </lineage>
</organism>
<keyword evidence="1" id="KW-0472">Membrane</keyword>
<feature type="transmembrane region" description="Helical" evidence="1">
    <location>
        <begin position="53"/>
        <end position="74"/>
    </location>
</feature>
<evidence type="ECO:0000313" key="2">
    <source>
        <dbReference type="EMBL" id="CAG6486040.1"/>
    </source>
</evidence>
<name>A0A8D8C6D2_CULPI</name>
<feature type="transmembrane region" description="Helical" evidence="1">
    <location>
        <begin position="13"/>
        <end position="32"/>
    </location>
</feature>
<dbReference type="EMBL" id="HBUE01102486">
    <property type="protein sequence ID" value="CAG6486040.1"/>
    <property type="molecule type" value="Transcribed_RNA"/>
</dbReference>
<proteinExistence type="predicted"/>
<keyword evidence="1" id="KW-0812">Transmembrane</keyword>
<evidence type="ECO:0000256" key="1">
    <source>
        <dbReference type="SAM" id="Phobius"/>
    </source>
</evidence>
<reference evidence="2" key="1">
    <citation type="submission" date="2021-05" db="EMBL/GenBank/DDBJ databases">
        <authorList>
            <person name="Alioto T."/>
            <person name="Alioto T."/>
            <person name="Gomez Garrido J."/>
        </authorList>
    </citation>
    <scope>NUCLEOTIDE SEQUENCE</scope>
</reference>
<sequence>MINFCSFFSSSEFSSIFLTSLHFPFFATLRIFHCDLSTFIELFLGISSSRFVSAIYFVFRSSTFCSTLPIVLVLNRLSGVFLPQINRISSILNLGVNALSFLSGFWLQFQIDYVCLFVTSK</sequence>
<protein>
    <submittedName>
        <fullName evidence="2">(northern house mosquito) hypothetical protein</fullName>
    </submittedName>
</protein>
<accession>A0A8D8C6D2</accession>
<keyword evidence="1" id="KW-1133">Transmembrane helix</keyword>
<dbReference type="AlphaFoldDB" id="A0A8D8C6D2"/>
<feature type="transmembrane region" description="Helical" evidence="1">
    <location>
        <begin position="94"/>
        <end position="118"/>
    </location>
</feature>